<keyword evidence="10 13" id="KW-0067">ATP-binding</keyword>
<feature type="binding site" evidence="14">
    <location>
        <position position="67"/>
    </location>
    <ligand>
        <name>ATP</name>
        <dbReference type="ChEBI" id="CHEBI:30616"/>
    </ligand>
</feature>
<dbReference type="GO" id="GO:0005524">
    <property type="term" value="F:ATP binding"/>
    <property type="evidence" value="ECO:0007669"/>
    <property type="project" value="UniProtKB-UniRule"/>
</dbReference>
<feature type="binding site" evidence="14">
    <location>
        <position position="156"/>
    </location>
    <ligand>
        <name>ATP</name>
        <dbReference type="ChEBI" id="CHEBI:30616"/>
    </ligand>
</feature>
<evidence type="ECO:0000256" key="6">
    <source>
        <dbReference type="ARBA" id="ARBA00022679"/>
    </source>
</evidence>
<feature type="binding site" evidence="14">
    <location>
        <position position="126"/>
    </location>
    <ligand>
        <name>L-threonine</name>
        <dbReference type="ChEBI" id="CHEBI:57926"/>
    </ligand>
</feature>
<evidence type="ECO:0000256" key="9">
    <source>
        <dbReference type="ARBA" id="ARBA00022741"/>
    </source>
</evidence>
<comment type="subcellular location">
    <subcellularLocation>
        <location evidence="1 13">Cytoplasm</location>
    </subcellularLocation>
</comment>
<dbReference type="FunFam" id="3.90.870.10:FF:000009">
    <property type="entry name" value="Threonylcarbamoyl-AMP synthase, putative"/>
    <property type="match status" value="1"/>
</dbReference>
<dbReference type="AlphaFoldDB" id="A0A1C6G9F2"/>
<organism evidence="16">
    <name type="scientific">uncultured Anaerotruncus sp</name>
    <dbReference type="NCBI Taxonomy" id="905011"/>
    <lineage>
        <taxon>Bacteria</taxon>
        <taxon>Bacillati</taxon>
        <taxon>Bacillota</taxon>
        <taxon>Clostridia</taxon>
        <taxon>Eubacteriales</taxon>
        <taxon>Oscillospiraceae</taxon>
        <taxon>Anaerotruncus</taxon>
        <taxon>environmental samples</taxon>
    </lineage>
</organism>
<dbReference type="Pfam" id="PF01300">
    <property type="entry name" value="Sua5_yciO_yrdC"/>
    <property type="match status" value="1"/>
</dbReference>
<feature type="binding site" evidence="14">
    <location>
        <position position="40"/>
    </location>
    <ligand>
        <name>L-threonine</name>
        <dbReference type="ChEBI" id="CHEBI:57926"/>
    </ligand>
</feature>
<feature type="domain" description="YrdC-like" evidence="15">
    <location>
        <begin position="18"/>
        <end position="204"/>
    </location>
</feature>
<dbReference type="GO" id="GO:0005737">
    <property type="term" value="C:cytoplasm"/>
    <property type="evidence" value="ECO:0007669"/>
    <property type="project" value="UniProtKB-SubCell"/>
</dbReference>
<dbReference type="Gene3D" id="3.40.50.11030">
    <property type="entry name" value="Threonylcarbamoyl-AMP synthase, C-terminal domain"/>
    <property type="match status" value="1"/>
</dbReference>
<feature type="binding site" evidence="14">
    <location>
        <position position="186"/>
    </location>
    <ligand>
        <name>L-threonine</name>
        <dbReference type="ChEBI" id="CHEBI:57926"/>
    </ligand>
</feature>
<evidence type="ECO:0000313" key="16">
    <source>
        <dbReference type="EMBL" id="SCJ41942.1"/>
    </source>
</evidence>
<dbReference type="InterPro" id="IPR038385">
    <property type="entry name" value="Sua5/YwlC_C"/>
</dbReference>
<evidence type="ECO:0000256" key="3">
    <source>
        <dbReference type="ARBA" id="ARBA00012584"/>
    </source>
</evidence>
<dbReference type="GO" id="GO:0008033">
    <property type="term" value="P:tRNA processing"/>
    <property type="evidence" value="ECO:0007669"/>
    <property type="project" value="UniProtKB-KW"/>
</dbReference>
<keyword evidence="8 13" id="KW-0548">Nucleotidyltransferase</keyword>
<evidence type="ECO:0000256" key="1">
    <source>
        <dbReference type="ARBA" id="ARBA00004496"/>
    </source>
</evidence>
<dbReference type="InterPro" id="IPR005145">
    <property type="entry name" value="Sua5_C"/>
</dbReference>
<keyword evidence="7 13" id="KW-0819">tRNA processing</keyword>
<keyword evidence="9 13" id="KW-0547">Nucleotide-binding</keyword>
<dbReference type="Pfam" id="PF03481">
    <property type="entry name" value="Sua5_C"/>
    <property type="match status" value="1"/>
</dbReference>
<dbReference type="GO" id="GO:0000049">
    <property type="term" value="F:tRNA binding"/>
    <property type="evidence" value="ECO:0007669"/>
    <property type="project" value="TreeGrafter"/>
</dbReference>
<feature type="binding site" evidence="14">
    <location>
        <position position="122"/>
    </location>
    <ligand>
        <name>L-threonine</name>
        <dbReference type="ChEBI" id="CHEBI:57926"/>
    </ligand>
</feature>
<protein>
    <recommendedName>
        <fullName evidence="4 13">Threonylcarbamoyl-AMP synthase</fullName>
        <shortName evidence="13">TC-AMP synthase</shortName>
        <ecNumber evidence="3 13">2.7.7.87</ecNumber>
    </recommendedName>
    <alternativeName>
        <fullName evidence="11 13">L-threonylcarbamoyladenylate synthase</fullName>
    </alternativeName>
</protein>
<evidence type="ECO:0000259" key="15">
    <source>
        <dbReference type="PROSITE" id="PS51163"/>
    </source>
</evidence>
<dbReference type="PANTHER" id="PTHR17490:SF16">
    <property type="entry name" value="THREONYLCARBAMOYL-AMP SYNTHASE"/>
    <property type="match status" value="1"/>
</dbReference>
<evidence type="ECO:0000256" key="11">
    <source>
        <dbReference type="ARBA" id="ARBA00029774"/>
    </source>
</evidence>
<dbReference type="GO" id="GO:0006450">
    <property type="term" value="P:regulation of translational fidelity"/>
    <property type="evidence" value="ECO:0007669"/>
    <property type="project" value="TreeGrafter"/>
</dbReference>
<accession>A0A1C6G9F2</accession>
<feature type="binding site" evidence="14">
    <location>
        <position position="242"/>
    </location>
    <ligand>
        <name>ATP</name>
        <dbReference type="ChEBI" id="CHEBI:30616"/>
    </ligand>
</feature>
<dbReference type="Gene3D" id="3.90.870.10">
    <property type="entry name" value="DHBP synthase"/>
    <property type="match status" value="1"/>
</dbReference>
<dbReference type="GO" id="GO:0061710">
    <property type="term" value="F:L-threonylcarbamoyladenylate synthase"/>
    <property type="evidence" value="ECO:0007669"/>
    <property type="project" value="UniProtKB-EC"/>
</dbReference>
<feature type="binding site" evidence="14">
    <location>
        <position position="146"/>
    </location>
    <ligand>
        <name>L-threonine</name>
        <dbReference type="ChEBI" id="CHEBI:57926"/>
    </ligand>
</feature>
<feature type="binding site" evidence="14">
    <location>
        <position position="148"/>
    </location>
    <ligand>
        <name>ATP</name>
        <dbReference type="ChEBI" id="CHEBI:30616"/>
    </ligand>
</feature>
<dbReference type="InterPro" id="IPR006070">
    <property type="entry name" value="Sua5-like_dom"/>
</dbReference>
<gene>
    <name evidence="16" type="primary">rimN</name>
    <name evidence="16" type="ORF">SAMEA3545359_00280</name>
</gene>
<name>A0A1C6G9F2_9FIRM</name>
<proteinExistence type="inferred from homology"/>
<sequence length="347" mass="36627">MQQKHTVHFTVNDISTDRADLEAAADLLAAGGLVAIPTETVYGLGASIYFDDAVKGIFAAKGRPQDNPLIVHVDTVEMAKTLYDGWPAAAQKLADAFWPGPLTIIYKKSDRVSSIVSGGLSTVAVRMPVHPVAHALISLSGQPIAAPSANLSGSPSPTTARHVVADLEGRVDGIVLSGDCQVGVESTVVSIDGPRPCLLRPGAVTPQQLRQVLGEIDISPAVLSALKEGQTAQSPGMKYKHYAPKAQVYILAGGFDSYCDFVAAHAGPGVFALCFSGEEQRLPVPCVTYGAQDDPDSQAARLFTALRELDERGAKTVYARAPQKDGVSLAVYNRLLRAAAFRVQQLG</sequence>
<dbReference type="GO" id="GO:0003725">
    <property type="term" value="F:double-stranded RNA binding"/>
    <property type="evidence" value="ECO:0007669"/>
    <property type="project" value="UniProtKB-UniRule"/>
</dbReference>
<reference evidence="16" key="1">
    <citation type="submission" date="2015-09" db="EMBL/GenBank/DDBJ databases">
        <authorList>
            <consortium name="Pathogen Informatics"/>
        </authorList>
    </citation>
    <scope>NUCLEOTIDE SEQUENCE</scope>
    <source>
        <strain evidence="16">2789STDY5834896</strain>
    </source>
</reference>
<comment type="similarity">
    <text evidence="2 13">Belongs to the SUA5 family.</text>
</comment>
<evidence type="ECO:0000256" key="5">
    <source>
        <dbReference type="ARBA" id="ARBA00022490"/>
    </source>
</evidence>
<keyword evidence="5 13" id="KW-0963">Cytoplasm</keyword>
<evidence type="ECO:0000256" key="14">
    <source>
        <dbReference type="PIRSR" id="PIRSR004930-1"/>
    </source>
</evidence>
<dbReference type="EC" id="2.7.7.87" evidence="3 13"/>
<evidence type="ECO:0000256" key="13">
    <source>
        <dbReference type="PIRNR" id="PIRNR004930"/>
    </source>
</evidence>
<keyword evidence="6 13" id="KW-0808">Transferase</keyword>
<evidence type="ECO:0000256" key="8">
    <source>
        <dbReference type="ARBA" id="ARBA00022695"/>
    </source>
</evidence>
<evidence type="ECO:0000256" key="4">
    <source>
        <dbReference type="ARBA" id="ARBA00015492"/>
    </source>
</evidence>
<dbReference type="InterPro" id="IPR017945">
    <property type="entry name" value="DHBP_synth_RibB-like_a/b_dom"/>
</dbReference>
<dbReference type="SUPFAM" id="SSF55821">
    <property type="entry name" value="YrdC/RibB"/>
    <property type="match status" value="1"/>
</dbReference>
<evidence type="ECO:0000256" key="12">
    <source>
        <dbReference type="ARBA" id="ARBA00048366"/>
    </source>
</evidence>
<dbReference type="PROSITE" id="PS51163">
    <property type="entry name" value="YRDC"/>
    <property type="match status" value="1"/>
</dbReference>
<dbReference type="NCBIfam" id="TIGR00057">
    <property type="entry name" value="L-threonylcarbamoyladenylate synthase"/>
    <property type="match status" value="1"/>
</dbReference>
<feature type="binding site" evidence="14">
    <location>
        <position position="72"/>
    </location>
    <ligand>
        <name>L-threonine</name>
        <dbReference type="ChEBI" id="CHEBI:57926"/>
    </ligand>
</feature>
<dbReference type="InterPro" id="IPR010923">
    <property type="entry name" value="T(6)A37_SUA5"/>
</dbReference>
<evidence type="ECO:0000256" key="10">
    <source>
        <dbReference type="ARBA" id="ARBA00022840"/>
    </source>
</evidence>
<evidence type="ECO:0000256" key="2">
    <source>
        <dbReference type="ARBA" id="ARBA00007663"/>
    </source>
</evidence>
<comment type="function">
    <text evidence="13">Required for the formation of a threonylcarbamoyl group on adenosine at position 37 (t(6)A37) in tRNAs that read codons beginning with adenine.</text>
</comment>
<dbReference type="PIRSF" id="PIRSF004930">
    <property type="entry name" value="Tln_factor_SUA5"/>
    <property type="match status" value="1"/>
</dbReference>
<dbReference type="EMBL" id="FMHG01000001">
    <property type="protein sequence ID" value="SCJ41942.1"/>
    <property type="molecule type" value="Genomic_DNA"/>
</dbReference>
<dbReference type="PANTHER" id="PTHR17490">
    <property type="entry name" value="SUA5"/>
    <property type="match status" value="1"/>
</dbReference>
<evidence type="ECO:0000256" key="7">
    <source>
        <dbReference type="ARBA" id="ARBA00022694"/>
    </source>
</evidence>
<dbReference type="InterPro" id="IPR050156">
    <property type="entry name" value="TC-AMP_synthase_SUA5"/>
</dbReference>
<feature type="binding site" evidence="14">
    <location>
        <position position="200"/>
    </location>
    <ligand>
        <name>ATP</name>
        <dbReference type="ChEBI" id="CHEBI:30616"/>
    </ligand>
</feature>
<feature type="binding site" evidence="14">
    <location>
        <position position="63"/>
    </location>
    <ligand>
        <name>ATP</name>
        <dbReference type="ChEBI" id="CHEBI:30616"/>
    </ligand>
</feature>
<comment type="catalytic activity">
    <reaction evidence="12 13">
        <text>L-threonine + hydrogencarbonate + ATP = L-threonylcarbamoyladenylate + diphosphate + H2O</text>
        <dbReference type="Rhea" id="RHEA:36407"/>
        <dbReference type="ChEBI" id="CHEBI:15377"/>
        <dbReference type="ChEBI" id="CHEBI:17544"/>
        <dbReference type="ChEBI" id="CHEBI:30616"/>
        <dbReference type="ChEBI" id="CHEBI:33019"/>
        <dbReference type="ChEBI" id="CHEBI:57926"/>
        <dbReference type="ChEBI" id="CHEBI:73682"/>
        <dbReference type="EC" id="2.7.7.87"/>
    </reaction>
</comment>